<dbReference type="InterPro" id="IPR022143">
    <property type="entry name" value="DUF3675"/>
</dbReference>
<keyword evidence="5" id="KW-0812">Transmembrane</keyword>
<dbReference type="PANTHER" id="PTHR23012:SF174">
    <property type="entry name" value="OS01G0121200 PROTEIN"/>
    <property type="match status" value="1"/>
</dbReference>
<organism evidence="7 8">
    <name type="scientific">Hibiscus trionum</name>
    <name type="common">Flower of an hour</name>
    <dbReference type="NCBI Taxonomy" id="183268"/>
    <lineage>
        <taxon>Eukaryota</taxon>
        <taxon>Viridiplantae</taxon>
        <taxon>Streptophyta</taxon>
        <taxon>Embryophyta</taxon>
        <taxon>Tracheophyta</taxon>
        <taxon>Spermatophyta</taxon>
        <taxon>Magnoliopsida</taxon>
        <taxon>eudicotyledons</taxon>
        <taxon>Gunneridae</taxon>
        <taxon>Pentapetalae</taxon>
        <taxon>rosids</taxon>
        <taxon>malvids</taxon>
        <taxon>Malvales</taxon>
        <taxon>Malvaceae</taxon>
        <taxon>Malvoideae</taxon>
        <taxon>Hibiscus</taxon>
    </lineage>
</organism>
<dbReference type="AlphaFoldDB" id="A0A9W7J4A5"/>
<dbReference type="GO" id="GO:0016020">
    <property type="term" value="C:membrane"/>
    <property type="evidence" value="ECO:0007669"/>
    <property type="project" value="TreeGrafter"/>
</dbReference>
<evidence type="ECO:0000313" key="8">
    <source>
        <dbReference type="Proteomes" id="UP001165190"/>
    </source>
</evidence>
<dbReference type="OrthoDB" id="264354at2759"/>
<evidence type="ECO:0000259" key="6">
    <source>
        <dbReference type="PROSITE" id="PS51292"/>
    </source>
</evidence>
<dbReference type="Proteomes" id="UP001165190">
    <property type="component" value="Unassembled WGS sequence"/>
</dbReference>
<evidence type="ECO:0000313" key="7">
    <source>
        <dbReference type="EMBL" id="GMJ07835.1"/>
    </source>
</evidence>
<gene>
    <name evidence="7" type="ORF">HRI_004452700</name>
</gene>
<evidence type="ECO:0000256" key="1">
    <source>
        <dbReference type="ARBA" id="ARBA00022723"/>
    </source>
</evidence>
<evidence type="ECO:0000256" key="2">
    <source>
        <dbReference type="ARBA" id="ARBA00022771"/>
    </source>
</evidence>
<dbReference type="PANTHER" id="PTHR23012">
    <property type="entry name" value="RING/FYVE/PHD ZINC FINGER DOMAIN-CONTAINING"/>
    <property type="match status" value="1"/>
</dbReference>
<protein>
    <recommendedName>
        <fullName evidence="6">RING-CH-type domain-containing protein</fullName>
    </recommendedName>
</protein>
<dbReference type="InterPro" id="IPR033275">
    <property type="entry name" value="MARCH-like"/>
</dbReference>
<dbReference type="GO" id="GO:0008270">
    <property type="term" value="F:zinc ion binding"/>
    <property type="evidence" value="ECO:0007669"/>
    <property type="project" value="UniProtKB-KW"/>
</dbReference>
<name>A0A9W7J4A5_HIBTR</name>
<keyword evidence="3" id="KW-0862">Zinc</keyword>
<reference evidence="7" key="1">
    <citation type="submission" date="2023-05" db="EMBL/GenBank/DDBJ databases">
        <title>Genome and transcriptome analyses reveal genes involved in the formation of fine ridges on petal epidermal cells in Hibiscus trionum.</title>
        <authorList>
            <person name="Koshimizu S."/>
            <person name="Masuda S."/>
            <person name="Ishii T."/>
            <person name="Shirasu K."/>
            <person name="Hoshino A."/>
            <person name="Arita M."/>
        </authorList>
    </citation>
    <scope>NUCLEOTIDE SEQUENCE</scope>
    <source>
        <strain evidence="7">Hamamatsu line</strain>
    </source>
</reference>
<dbReference type="Gene3D" id="3.30.40.10">
    <property type="entry name" value="Zinc/RING finger domain, C3HC4 (zinc finger)"/>
    <property type="match status" value="1"/>
</dbReference>
<keyword evidence="2" id="KW-0863">Zinc-finger</keyword>
<dbReference type="EMBL" id="BSYR01000049">
    <property type="protein sequence ID" value="GMJ07835.1"/>
    <property type="molecule type" value="Genomic_DNA"/>
</dbReference>
<dbReference type="FunFam" id="3.30.40.10:FF:000337">
    <property type="entry name" value="Zinc finger family protein"/>
    <property type="match status" value="1"/>
</dbReference>
<comment type="caution">
    <text evidence="7">The sequence shown here is derived from an EMBL/GenBank/DDBJ whole genome shotgun (WGS) entry which is preliminary data.</text>
</comment>
<feature type="compositionally biased region" description="Polar residues" evidence="4">
    <location>
        <begin position="210"/>
        <end position="226"/>
    </location>
</feature>
<accession>A0A9W7J4A5</accession>
<dbReference type="SMART" id="SM00744">
    <property type="entry name" value="RINGv"/>
    <property type="match status" value="1"/>
</dbReference>
<keyword evidence="8" id="KW-1185">Reference proteome</keyword>
<dbReference type="SUPFAM" id="SSF57850">
    <property type="entry name" value="RING/U-box"/>
    <property type="match status" value="1"/>
</dbReference>
<dbReference type="InterPro" id="IPR011016">
    <property type="entry name" value="Znf_RING-CH"/>
</dbReference>
<keyword evidence="5" id="KW-1133">Transmembrane helix</keyword>
<dbReference type="GO" id="GO:0016567">
    <property type="term" value="P:protein ubiquitination"/>
    <property type="evidence" value="ECO:0007669"/>
    <property type="project" value="TreeGrafter"/>
</dbReference>
<dbReference type="Pfam" id="PF12906">
    <property type="entry name" value="RINGv"/>
    <property type="match status" value="1"/>
</dbReference>
<evidence type="ECO:0000256" key="5">
    <source>
        <dbReference type="SAM" id="Phobius"/>
    </source>
</evidence>
<sequence>MEGNVGSPPTKLVECRICHDEDEDLNMEIPCSCCGSLKYAHRKCIQRWCNVKGDTICEICLQQYRPGYMAPPPLFHYGGDPLNFGGNWEISDGDLRGPHFIATVRSDHDFLESDFDDYLTPSSQSVICCRVVAITFTVLLVLRHALPVMIDGTGDYSSTLFTLVLLKTIAILLPICMIVKAFTAAIQRRRRQHQDPRFSLAESDEENDLPQPQRQLQAQSRIINVH</sequence>
<proteinExistence type="predicted"/>
<feature type="transmembrane region" description="Helical" evidence="5">
    <location>
        <begin position="127"/>
        <end position="146"/>
    </location>
</feature>
<feature type="region of interest" description="Disordered" evidence="4">
    <location>
        <begin position="195"/>
        <end position="226"/>
    </location>
</feature>
<keyword evidence="5" id="KW-0472">Membrane</keyword>
<dbReference type="GO" id="GO:0004842">
    <property type="term" value="F:ubiquitin-protein transferase activity"/>
    <property type="evidence" value="ECO:0007669"/>
    <property type="project" value="TreeGrafter"/>
</dbReference>
<dbReference type="Pfam" id="PF12428">
    <property type="entry name" value="DUF3675"/>
    <property type="match status" value="1"/>
</dbReference>
<feature type="domain" description="RING-CH-type" evidence="6">
    <location>
        <begin position="7"/>
        <end position="67"/>
    </location>
</feature>
<feature type="transmembrane region" description="Helical" evidence="5">
    <location>
        <begin position="158"/>
        <end position="182"/>
    </location>
</feature>
<evidence type="ECO:0000256" key="3">
    <source>
        <dbReference type="ARBA" id="ARBA00022833"/>
    </source>
</evidence>
<dbReference type="CDD" id="cd16495">
    <property type="entry name" value="RING_CH-C4HC3_MARCH"/>
    <property type="match status" value="1"/>
</dbReference>
<keyword evidence="1" id="KW-0479">Metal-binding</keyword>
<dbReference type="PROSITE" id="PS51292">
    <property type="entry name" value="ZF_RING_CH"/>
    <property type="match status" value="1"/>
</dbReference>
<evidence type="ECO:0000256" key="4">
    <source>
        <dbReference type="SAM" id="MobiDB-lite"/>
    </source>
</evidence>
<dbReference type="InterPro" id="IPR013083">
    <property type="entry name" value="Znf_RING/FYVE/PHD"/>
</dbReference>